<proteinExistence type="predicted"/>
<reference evidence="2 3" key="1">
    <citation type="submission" date="2024-08" db="EMBL/GenBank/DDBJ databases">
        <authorList>
            <person name="Cucini C."/>
            <person name="Frati F."/>
        </authorList>
    </citation>
    <scope>NUCLEOTIDE SEQUENCE [LARGE SCALE GENOMIC DNA]</scope>
</reference>
<gene>
    <name evidence="2" type="ORF">ODALV1_LOCUS24147</name>
</gene>
<keyword evidence="1" id="KW-1133">Transmembrane helix</keyword>
<name>A0ABP1RNB2_9HEXA</name>
<evidence type="ECO:0000313" key="3">
    <source>
        <dbReference type="Proteomes" id="UP001642540"/>
    </source>
</evidence>
<keyword evidence="1" id="KW-0812">Transmembrane</keyword>
<dbReference type="EMBL" id="CAXLJM020000086">
    <property type="protein sequence ID" value="CAL8131361.1"/>
    <property type="molecule type" value="Genomic_DNA"/>
</dbReference>
<feature type="transmembrane region" description="Helical" evidence="1">
    <location>
        <begin position="12"/>
        <end position="32"/>
    </location>
</feature>
<accession>A0ABP1RNB2</accession>
<dbReference type="Proteomes" id="UP001642540">
    <property type="component" value="Unassembled WGS sequence"/>
</dbReference>
<evidence type="ECO:0000313" key="2">
    <source>
        <dbReference type="EMBL" id="CAL8131361.1"/>
    </source>
</evidence>
<feature type="transmembrane region" description="Helical" evidence="1">
    <location>
        <begin position="44"/>
        <end position="69"/>
    </location>
</feature>
<protein>
    <submittedName>
        <fullName evidence="2">Uncharacterized protein</fullName>
    </submittedName>
</protein>
<comment type="caution">
    <text evidence="2">The sequence shown here is derived from an EMBL/GenBank/DDBJ whole genome shotgun (WGS) entry which is preliminary data.</text>
</comment>
<organism evidence="2 3">
    <name type="scientific">Orchesella dallaii</name>
    <dbReference type="NCBI Taxonomy" id="48710"/>
    <lineage>
        <taxon>Eukaryota</taxon>
        <taxon>Metazoa</taxon>
        <taxon>Ecdysozoa</taxon>
        <taxon>Arthropoda</taxon>
        <taxon>Hexapoda</taxon>
        <taxon>Collembola</taxon>
        <taxon>Entomobryomorpha</taxon>
        <taxon>Entomobryoidea</taxon>
        <taxon>Orchesellidae</taxon>
        <taxon>Orchesellinae</taxon>
        <taxon>Orchesella</taxon>
    </lineage>
</organism>
<sequence length="74" mass="8280">MGMIMYPDTAPSFGYLTSIAYFAGKPWIVTTLQKVFKRLLVYNFLAYGFNGYLILCGVALTLCAVWNGIQALKM</sequence>
<keyword evidence="3" id="KW-1185">Reference proteome</keyword>
<keyword evidence="1" id="KW-0472">Membrane</keyword>
<evidence type="ECO:0000256" key="1">
    <source>
        <dbReference type="SAM" id="Phobius"/>
    </source>
</evidence>